<keyword evidence="3" id="KW-0732">Signal</keyword>
<feature type="chain" id="PRO_5035214359" description="CCHC-type domain-containing protein" evidence="3">
    <location>
        <begin position="23"/>
        <end position="687"/>
    </location>
</feature>
<dbReference type="OrthoDB" id="6361509at2759"/>
<feature type="region of interest" description="Disordered" evidence="2">
    <location>
        <begin position="246"/>
        <end position="465"/>
    </location>
</feature>
<feature type="compositionally biased region" description="Low complexity" evidence="2">
    <location>
        <begin position="321"/>
        <end position="378"/>
    </location>
</feature>
<dbReference type="GO" id="GO:0003676">
    <property type="term" value="F:nucleic acid binding"/>
    <property type="evidence" value="ECO:0007669"/>
    <property type="project" value="InterPro"/>
</dbReference>
<dbReference type="InterPro" id="IPR058599">
    <property type="entry name" value="PHAT_Smg/ZCCHC2-like"/>
</dbReference>
<feature type="domain" description="CCHC-type" evidence="4">
    <location>
        <begin position="660"/>
        <end position="675"/>
    </location>
</feature>
<feature type="region of interest" description="Disordered" evidence="2">
    <location>
        <begin position="86"/>
        <end position="168"/>
    </location>
</feature>
<dbReference type="AlphaFoldDB" id="A0A8J2WNP2"/>
<proteinExistence type="predicted"/>
<dbReference type="PANTHER" id="PTHR16195">
    <property type="entry name" value="ZINC FINGER CCHC DOMAIN CONTAINING PROTEIN"/>
    <property type="match status" value="1"/>
</dbReference>
<keyword evidence="6" id="KW-1185">Reference proteome</keyword>
<evidence type="ECO:0000256" key="3">
    <source>
        <dbReference type="SAM" id="SignalP"/>
    </source>
</evidence>
<keyword evidence="1" id="KW-0479">Metal-binding</keyword>
<comment type="caution">
    <text evidence="5">The sequence shown here is derived from an EMBL/GenBank/DDBJ whole genome shotgun (WGS) entry which is preliminary data.</text>
</comment>
<dbReference type="InterPro" id="IPR001878">
    <property type="entry name" value="Znf_CCHC"/>
</dbReference>
<feature type="compositionally biased region" description="Polar residues" evidence="2">
    <location>
        <begin position="157"/>
        <end position="168"/>
    </location>
</feature>
<feature type="signal peptide" evidence="3">
    <location>
        <begin position="1"/>
        <end position="22"/>
    </location>
</feature>
<dbReference type="PANTHER" id="PTHR16195:SF16">
    <property type="entry name" value="ZINC FINGER CCHC DOMAIN-CONTAINING PROTEIN 14"/>
    <property type="match status" value="1"/>
</dbReference>
<dbReference type="Pfam" id="PF26034">
    <property type="entry name" value="PHAT_SMAUG"/>
    <property type="match status" value="1"/>
</dbReference>
<evidence type="ECO:0000256" key="2">
    <source>
        <dbReference type="SAM" id="MobiDB-lite"/>
    </source>
</evidence>
<feature type="compositionally biased region" description="Low complexity" evidence="2">
    <location>
        <begin position="443"/>
        <end position="452"/>
    </location>
</feature>
<dbReference type="EMBL" id="CAKKLH010000201">
    <property type="protein sequence ID" value="CAH0105819.1"/>
    <property type="molecule type" value="Genomic_DNA"/>
</dbReference>
<feature type="region of interest" description="Disordered" evidence="2">
    <location>
        <begin position="626"/>
        <end position="661"/>
    </location>
</feature>
<accession>A0A8J2WNP2</accession>
<evidence type="ECO:0000259" key="4">
    <source>
        <dbReference type="PROSITE" id="PS50158"/>
    </source>
</evidence>
<dbReference type="Proteomes" id="UP000789390">
    <property type="component" value="Unassembled WGS sequence"/>
</dbReference>
<keyword evidence="1" id="KW-0862">Zinc</keyword>
<feature type="compositionally biased region" description="Polar residues" evidence="2">
    <location>
        <begin position="274"/>
        <end position="292"/>
    </location>
</feature>
<reference evidence="5" key="1">
    <citation type="submission" date="2021-11" db="EMBL/GenBank/DDBJ databases">
        <authorList>
            <person name="Schell T."/>
        </authorList>
    </citation>
    <scope>NUCLEOTIDE SEQUENCE</scope>
    <source>
        <strain evidence="5">M5</strain>
    </source>
</reference>
<keyword evidence="1" id="KW-0863">Zinc-finger</keyword>
<feature type="compositionally biased region" description="Low complexity" evidence="2">
    <location>
        <begin position="88"/>
        <end position="97"/>
    </location>
</feature>
<feature type="region of interest" description="Disordered" evidence="2">
    <location>
        <begin position="484"/>
        <end position="514"/>
    </location>
</feature>
<feature type="compositionally biased region" description="Polar residues" evidence="2">
    <location>
        <begin position="401"/>
        <end position="415"/>
    </location>
</feature>
<feature type="compositionally biased region" description="Low complexity" evidence="2">
    <location>
        <begin position="484"/>
        <end position="496"/>
    </location>
</feature>
<gene>
    <name evidence="5" type="ORF">DGAL_LOCUS8890</name>
</gene>
<dbReference type="GO" id="GO:0008270">
    <property type="term" value="F:zinc ion binding"/>
    <property type="evidence" value="ECO:0007669"/>
    <property type="project" value="UniProtKB-KW"/>
</dbReference>
<protein>
    <recommendedName>
        <fullName evidence="4">CCHC-type domain-containing protein</fullName>
    </recommendedName>
</protein>
<sequence>MAHHRKLILALTLLHAGNRIVAHTIYRILCSTRSDLKMFGPDITIESSLELNLIFTMALHHPSFTFEEKVKLGDIYLCMQSRLPGLRPTSDSVSPVPTSTPSPQPQSSPPDISERSLNNGSNSSSSSSSSSHNSTNSNSRIKTGQNDRSTIRRNRNSPKSNGSANMDSVTTQLKEQLGKDRLPKHWRQFEHLNSTELMNCSDQEFLSCGLSPNFISHLRKVLNQCHHKSNGGLAIANEETKVVQQVNNSKSTTSTTATRPSLVKTCMGPPNVQPAFNNSQRITTAPIENQPSQQQHHQQQQQHHHQQQLQQQDTLTNRAGSSSSSGSSSLETCSPPSSPTDSSSSPPSSPTDSSSSPPSSPTDSSSSPPSSPTDSSSTAPRDNHRKHYPVPQTVMVLNPGTRPQTRLPNSGTVANASLRGANNIGFPRPMGATNANSGGPMRQQQQQQQQQQISTTASRGASQPREISYPVSLSYAVQPAQQQQKQVVQPSSSQVQGTSFIVDSSTPPPHLEAQAAGVAQQTQQPAQYPAPTLSVYSYQYLHLPNGDGTPPFPQHPFTFITSGPPPNSAGLPGNTRAPGPHDMIYSPQSYVGQIVAQPLGSHHGSSAANGRPSLMELPYLPPLFMARSDQGGATDYSRPPPPGSQSSAGGPSPIPGNNSCFNCGASGHRGTKCQQITFDEIINPSPV</sequence>
<evidence type="ECO:0000313" key="5">
    <source>
        <dbReference type="EMBL" id="CAH0105819.1"/>
    </source>
</evidence>
<organism evidence="5 6">
    <name type="scientific">Daphnia galeata</name>
    <dbReference type="NCBI Taxonomy" id="27404"/>
    <lineage>
        <taxon>Eukaryota</taxon>
        <taxon>Metazoa</taxon>
        <taxon>Ecdysozoa</taxon>
        <taxon>Arthropoda</taxon>
        <taxon>Crustacea</taxon>
        <taxon>Branchiopoda</taxon>
        <taxon>Diplostraca</taxon>
        <taxon>Cladocera</taxon>
        <taxon>Anomopoda</taxon>
        <taxon>Daphniidae</taxon>
        <taxon>Daphnia</taxon>
    </lineage>
</organism>
<feature type="compositionally biased region" description="Low complexity" evidence="2">
    <location>
        <begin position="249"/>
        <end position="258"/>
    </location>
</feature>
<feature type="compositionally biased region" description="Low complexity" evidence="2">
    <location>
        <begin position="109"/>
        <end position="139"/>
    </location>
</feature>
<dbReference type="InterPro" id="IPR042344">
    <property type="entry name" value="ZCCHC14"/>
</dbReference>
<evidence type="ECO:0000313" key="6">
    <source>
        <dbReference type="Proteomes" id="UP000789390"/>
    </source>
</evidence>
<feature type="compositionally biased region" description="Low complexity" evidence="2">
    <location>
        <begin position="293"/>
        <end position="312"/>
    </location>
</feature>
<dbReference type="PROSITE" id="PS50158">
    <property type="entry name" value="ZF_CCHC"/>
    <property type="match status" value="1"/>
</dbReference>
<name>A0A8J2WNP2_9CRUS</name>
<feature type="compositionally biased region" description="Pro residues" evidence="2">
    <location>
        <begin position="98"/>
        <end position="108"/>
    </location>
</feature>
<evidence type="ECO:0000256" key="1">
    <source>
        <dbReference type="PROSITE-ProRule" id="PRU00047"/>
    </source>
</evidence>